<dbReference type="Pfam" id="PF13365">
    <property type="entry name" value="Trypsin_2"/>
    <property type="match status" value="1"/>
</dbReference>
<evidence type="ECO:0000313" key="3">
    <source>
        <dbReference type="Proteomes" id="UP000218238"/>
    </source>
</evidence>
<keyword evidence="3" id="KW-1185">Reference proteome</keyword>
<proteinExistence type="predicted"/>
<reference evidence="2 3" key="1">
    <citation type="submission" date="2017-08" db="EMBL/GenBank/DDBJ databases">
        <title>Draft genome sequence of filamentous cyanobacterium Calothrix elsteri CCALA 953.</title>
        <authorList>
            <person name="Gagunashvili A.N."/>
            <person name="Elster J."/>
            <person name="Andresson O.S."/>
        </authorList>
    </citation>
    <scope>NUCLEOTIDE SEQUENCE [LARGE SCALE GENOMIC DNA]</scope>
    <source>
        <strain evidence="2 3">CCALA 953</strain>
    </source>
</reference>
<evidence type="ECO:0000313" key="2">
    <source>
        <dbReference type="EMBL" id="PAX54871.1"/>
    </source>
</evidence>
<dbReference type="PANTHER" id="PTHR15462:SF8">
    <property type="entry name" value="SERINE PROTEASE"/>
    <property type="match status" value="1"/>
</dbReference>
<protein>
    <recommendedName>
        <fullName evidence="4">Serine protease</fullName>
    </recommendedName>
</protein>
<dbReference type="EMBL" id="NTFS01000108">
    <property type="protein sequence ID" value="PAX54871.1"/>
    <property type="molecule type" value="Genomic_DNA"/>
</dbReference>
<dbReference type="RefSeq" id="WP_095721897.1">
    <property type="nucleotide sequence ID" value="NZ_NTFS01000108.1"/>
</dbReference>
<organism evidence="2 3">
    <name type="scientific">Brunnivagina elsteri CCALA 953</name>
    <dbReference type="NCBI Taxonomy" id="987040"/>
    <lineage>
        <taxon>Bacteria</taxon>
        <taxon>Bacillati</taxon>
        <taxon>Cyanobacteriota</taxon>
        <taxon>Cyanophyceae</taxon>
        <taxon>Nostocales</taxon>
        <taxon>Calotrichaceae</taxon>
        <taxon>Brunnivagina</taxon>
    </lineage>
</organism>
<dbReference type="PANTHER" id="PTHR15462">
    <property type="entry name" value="SERINE PROTEASE"/>
    <property type="match status" value="1"/>
</dbReference>
<dbReference type="OrthoDB" id="513782at2"/>
<dbReference type="InterPro" id="IPR043504">
    <property type="entry name" value="Peptidase_S1_PA_chymotrypsin"/>
</dbReference>
<accession>A0A2A2TJL4</accession>
<dbReference type="InterPro" id="IPR050966">
    <property type="entry name" value="Glutamyl_endopeptidase"/>
</dbReference>
<comment type="caution">
    <text evidence="2">The sequence shown here is derived from an EMBL/GenBank/DDBJ whole genome shotgun (WGS) entry which is preliminary data.</text>
</comment>
<gene>
    <name evidence="2" type="ORF">CK510_11835</name>
</gene>
<dbReference type="Proteomes" id="UP000218238">
    <property type="component" value="Unassembled WGS sequence"/>
</dbReference>
<sequence length="363" mass="39878">MKNSPLTLRELKSRNPIQASVKFPEFKAEVGRIWYPERQKIAPVIRQVEGEHAYAVVEVIADLAKQVEPPAIKSEDLLRQIEKIDQIDLVKYSDGVTHEFLNISFLPTLTEKIKYQPPKRDEDKPSNVFGTDTRYIFDDVSYPWCTVGRVETASGSGTGCMIGRNLMLTCSHCIVWNSDGSAGWIKFSPSYHNGVRPALGSAWGTRVIFWNKAEGGLTDLETAFDYVVVVLDRNLGDVTGYAGYRTYDDDWNGGSFWQHIGYPGDLTGTQRPVFFGNGAISSVSNQSISDQTGYVLGHFMDITGGHSGGPVWGWWGSEIYPRVIGVQSAEASIPANNTSGDNEGGGGPAMSKIIGYARANYGS</sequence>
<keyword evidence="1" id="KW-0732">Signal</keyword>
<evidence type="ECO:0000256" key="1">
    <source>
        <dbReference type="ARBA" id="ARBA00022729"/>
    </source>
</evidence>
<evidence type="ECO:0008006" key="4">
    <source>
        <dbReference type="Google" id="ProtNLM"/>
    </source>
</evidence>
<dbReference type="Gene3D" id="2.40.10.10">
    <property type="entry name" value="Trypsin-like serine proteases"/>
    <property type="match status" value="2"/>
</dbReference>
<dbReference type="AlphaFoldDB" id="A0A2A2TJL4"/>
<name>A0A2A2TJL4_9CYAN</name>
<dbReference type="SUPFAM" id="SSF50494">
    <property type="entry name" value="Trypsin-like serine proteases"/>
    <property type="match status" value="1"/>
</dbReference>
<dbReference type="InterPro" id="IPR009003">
    <property type="entry name" value="Peptidase_S1_PA"/>
</dbReference>